<feature type="signal peptide" evidence="1">
    <location>
        <begin position="1"/>
        <end position="24"/>
    </location>
</feature>
<dbReference type="EMBL" id="HE573024">
    <property type="protein sequence ID" value="CCC50142.1"/>
    <property type="molecule type" value="Genomic_DNA"/>
</dbReference>
<accession>G0TZW4</accession>
<proteinExistence type="predicted"/>
<evidence type="ECO:0000313" key="2">
    <source>
        <dbReference type="EMBL" id="CCC50142.1"/>
    </source>
</evidence>
<name>G0TZW4_TRYVY</name>
<sequence>MCELFPYISFLFLLMLLRLTLVHPTPPPLVQQRSDTVTGRSETGNRRTFYRLLVPSALAQKYPALLARKLLTALLTLPPPLTLLIPKTSLHFFSSLCCIATPDHSVLQIPRQQHRTF</sequence>
<feature type="chain" id="PRO_5003409795" description="Secreted protein" evidence="1">
    <location>
        <begin position="25"/>
        <end position="117"/>
    </location>
</feature>
<keyword evidence="1" id="KW-0732">Signal</keyword>
<reference evidence="2" key="1">
    <citation type="journal article" date="2012" name="Proc. Natl. Acad. Sci. U.S.A.">
        <title>Antigenic diversity is generated by distinct evolutionary mechanisms in African trypanosome species.</title>
        <authorList>
            <person name="Jackson A.P."/>
            <person name="Berry A."/>
            <person name="Aslett M."/>
            <person name="Allison H.C."/>
            <person name="Burton P."/>
            <person name="Vavrova-Anderson J."/>
            <person name="Brown R."/>
            <person name="Browne H."/>
            <person name="Corton N."/>
            <person name="Hauser H."/>
            <person name="Gamble J."/>
            <person name="Gilderthorp R."/>
            <person name="Marcello L."/>
            <person name="McQuillan J."/>
            <person name="Otto T.D."/>
            <person name="Quail M.A."/>
            <person name="Sanders M.J."/>
            <person name="van Tonder A."/>
            <person name="Ginger M.L."/>
            <person name="Field M.C."/>
            <person name="Barry J.D."/>
            <person name="Hertz-Fowler C."/>
            <person name="Berriman M."/>
        </authorList>
    </citation>
    <scope>NUCLEOTIDE SEQUENCE</scope>
    <source>
        <strain evidence="2">Y486</strain>
    </source>
</reference>
<dbReference type="AlphaFoldDB" id="G0TZW4"/>
<gene>
    <name evidence="2" type="ORF">TVY486_0807490</name>
</gene>
<organism evidence="2">
    <name type="scientific">Trypanosoma vivax (strain Y486)</name>
    <dbReference type="NCBI Taxonomy" id="1055687"/>
    <lineage>
        <taxon>Eukaryota</taxon>
        <taxon>Discoba</taxon>
        <taxon>Euglenozoa</taxon>
        <taxon>Kinetoplastea</taxon>
        <taxon>Metakinetoplastina</taxon>
        <taxon>Trypanosomatida</taxon>
        <taxon>Trypanosomatidae</taxon>
        <taxon>Trypanosoma</taxon>
        <taxon>Duttonella</taxon>
    </lineage>
</organism>
<evidence type="ECO:0008006" key="3">
    <source>
        <dbReference type="Google" id="ProtNLM"/>
    </source>
</evidence>
<protein>
    <recommendedName>
        <fullName evidence="3">Secreted protein</fullName>
    </recommendedName>
</protein>
<evidence type="ECO:0000256" key="1">
    <source>
        <dbReference type="SAM" id="SignalP"/>
    </source>
</evidence>